<dbReference type="EMBL" id="JAPFQP010000001">
    <property type="protein sequence ID" value="MCX2718446.1"/>
    <property type="molecule type" value="Genomic_DNA"/>
</dbReference>
<accession>A0AAE3MJH3</accession>
<evidence type="ECO:0000256" key="1">
    <source>
        <dbReference type="SAM" id="SignalP"/>
    </source>
</evidence>
<name>A0AAE3MJH3_9FLAO</name>
<dbReference type="AlphaFoldDB" id="A0AAE3MJH3"/>
<dbReference type="RefSeq" id="WP_266010525.1">
    <property type="nucleotide sequence ID" value="NZ_JAPFQP010000001.1"/>
</dbReference>
<gene>
    <name evidence="2" type="ORF">OO016_02415</name>
</gene>
<feature type="chain" id="PRO_5042246922" description="Glycine zipper 2TM domain-containing protein" evidence="1">
    <location>
        <begin position="28"/>
        <end position="182"/>
    </location>
</feature>
<proteinExistence type="predicted"/>
<comment type="caution">
    <text evidence="2">The sequence shown here is derived from an EMBL/GenBank/DDBJ whole genome shotgun (WGS) entry which is preliminary data.</text>
</comment>
<organism evidence="2 3">
    <name type="scientific">Lentiprolixibacter aurantiacus</name>
    <dbReference type="NCBI Taxonomy" id="2993939"/>
    <lineage>
        <taxon>Bacteria</taxon>
        <taxon>Pseudomonadati</taxon>
        <taxon>Bacteroidota</taxon>
        <taxon>Flavobacteriia</taxon>
        <taxon>Flavobacteriales</taxon>
        <taxon>Flavobacteriaceae</taxon>
        <taxon>Lentiprolixibacter</taxon>
    </lineage>
</organism>
<feature type="signal peptide" evidence="1">
    <location>
        <begin position="1"/>
        <end position="27"/>
    </location>
</feature>
<evidence type="ECO:0000313" key="3">
    <source>
        <dbReference type="Proteomes" id="UP001207116"/>
    </source>
</evidence>
<dbReference type="Proteomes" id="UP001207116">
    <property type="component" value="Unassembled WGS sequence"/>
</dbReference>
<evidence type="ECO:0000313" key="2">
    <source>
        <dbReference type="EMBL" id="MCX2718446.1"/>
    </source>
</evidence>
<keyword evidence="1" id="KW-0732">Signal</keyword>
<keyword evidence="3" id="KW-1185">Reference proteome</keyword>
<protein>
    <recommendedName>
        <fullName evidence="4">Glycine zipper 2TM domain-containing protein</fullName>
    </recommendedName>
</protein>
<sequence>METILIRIKPFTFLLSALILLSTTVCAQSTPKEPKPYMARVLLNSGEKVKGILHSATDDSIFLEDPKTKVQTTVAPEQVAWIKVRRKGRLGRGALIGGVSGGLLAGLTVNWWDNEVDENLGIDVPDNETVLPAILVGAASGAAIGGLIASKSDKFYINGNREVYLSTLPGIQSYCLVKVKGN</sequence>
<evidence type="ECO:0008006" key="4">
    <source>
        <dbReference type="Google" id="ProtNLM"/>
    </source>
</evidence>
<reference evidence="2" key="1">
    <citation type="submission" date="2022-11" db="EMBL/GenBank/DDBJ databases">
        <title>The characterization of three novel Bacteroidetes species and genomic analysis of their roles in tidal elemental geochemical cycles.</title>
        <authorList>
            <person name="Ma K.-J."/>
        </authorList>
    </citation>
    <scope>NUCLEOTIDE SEQUENCE</scope>
    <source>
        <strain evidence="2">M415</strain>
    </source>
</reference>